<dbReference type="Pfam" id="PF00253">
    <property type="entry name" value="Ribosomal_S14"/>
    <property type="match status" value="1"/>
</dbReference>
<evidence type="ECO:0000313" key="4">
    <source>
        <dbReference type="EMBL" id="QPO84618.1"/>
    </source>
</evidence>
<name>A0A7T1W6K2_9EUKA</name>
<comment type="similarity">
    <text evidence="1">Belongs to the universal ribosomal protein uS14 family.</text>
</comment>
<reference evidence="4" key="1">
    <citation type="submission" date="2020-09" db="EMBL/GenBank/DDBJ databases">
        <title>Molecular phylogeny of Pavlovales.</title>
        <authorList>
            <person name="Yang E.C."/>
        </authorList>
    </citation>
    <scope>NUCLEOTIDE SEQUENCE</scope>
</reference>
<keyword evidence="2 4" id="KW-0689">Ribosomal protein</keyword>
<organism evidence="4">
    <name type="scientific">Diacronema viridis</name>
    <dbReference type="NCBI Taxonomy" id="2793420"/>
    <lineage>
        <taxon>Eukaryota</taxon>
        <taxon>Haptista</taxon>
        <taxon>Haptophyta</taxon>
        <taxon>Pavlovophyceae</taxon>
        <taxon>Pavlovales</taxon>
        <taxon>Pavlovaceae</taxon>
        <taxon>Diacronema</taxon>
    </lineage>
</organism>
<keyword evidence="3" id="KW-0687">Ribonucleoprotein</keyword>
<dbReference type="RefSeq" id="YP_010127214.1">
    <property type="nucleotide sequence ID" value="NC_056271.1"/>
</dbReference>
<evidence type="ECO:0000256" key="3">
    <source>
        <dbReference type="ARBA" id="ARBA00023274"/>
    </source>
</evidence>
<sequence>MPFASSKLFAKFARQRRLSSVFEKSFVVLKFFLFSPSFSKARRSFLGFRFDQSLKNFSHSKHLSTSLFNGRSLSASRDFKISRISLRKLASSGLLSGVFKSSW</sequence>
<geneLocation type="mitochondrion" evidence="4"/>
<dbReference type="GO" id="GO:0005840">
    <property type="term" value="C:ribosome"/>
    <property type="evidence" value="ECO:0007669"/>
    <property type="project" value="UniProtKB-KW"/>
</dbReference>
<dbReference type="AlphaFoldDB" id="A0A7T1W6K2"/>
<accession>A0A7T1W6K2</accession>
<evidence type="ECO:0000256" key="1">
    <source>
        <dbReference type="ARBA" id="ARBA00009083"/>
    </source>
</evidence>
<keyword evidence="4" id="KW-0496">Mitochondrion</keyword>
<dbReference type="SUPFAM" id="SSF57716">
    <property type="entry name" value="Glucocorticoid receptor-like (DNA-binding domain)"/>
    <property type="match status" value="1"/>
</dbReference>
<dbReference type="InterPro" id="IPR001209">
    <property type="entry name" value="Ribosomal_uS14"/>
</dbReference>
<protein>
    <submittedName>
        <fullName evidence="4">Ribosomal protein S14</fullName>
    </submittedName>
</protein>
<dbReference type="EMBL" id="MW044629">
    <property type="protein sequence ID" value="QPO84598.1"/>
    <property type="molecule type" value="Genomic_DNA"/>
</dbReference>
<dbReference type="GeneID" id="65333318"/>
<dbReference type="EMBL" id="MW044630">
    <property type="protein sequence ID" value="QPO84618.1"/>
    <property type="molecule type" value="Genomic_DNA"/>
</dbReference>
<dbReference type="InterPro" id="IPR043140">
    <property type="entry name" value="Ribosomal_uS14_sf"/>
</dbReference>
<dbReference type="GO" id="GO:0003735">
    <property type="term" value="F:structural constituent of ribosome"/>
    <property type="evidence" value="ECO:0007669"/>
    <property type="project" value="InterPro"/>
</dbReference>
<dbReference type="GO" id="GO:1990904">
    <property type="term" value="C:ribonucleoprotein complex"/>
    <property type="evidence" value="ECO:0007669"/>
    <property type="project" value="UniProtKB-KW"/>
</dbReference>
<proteinExistence type="inferred from homology"/>
<gene>
    <name evidence="4" type="primary">rps14</name>
</gene>
<evidence type="ECO:0000256" key="2">
    <source>
        <dbReference type="ARBA" id="ARBA00022980"/>
    </source>
</evidence>
<dbReference type="GO" id="GO:0006412">
    <property type="term" value="P:translation"/>
    <property type="evidence" value="ECO:0007669"/>
    <property type="project" value="InterPro"/>
</dbReference>
<dbReference type="Gene3D" id="4.10.830.10">
    <property type="entry name" value="30s Ribosomal Protein S14, Chain N"/>
    <property type="match status" value="1"/>
</dbReference>